<evidence type="ECO:0000313" key="2">
    <source>
        <dbReference type="Proteomes" id="UP000244005"/>
    </source>
</evidence>
<reference evidence="2" key="1">
    <citation type="journal article" date="2017" name="Cell">
        <title>Insights into land plant evolution garnered from the Marchantia polymorpha genome.</title>
        <authorList>
            <person name="Bowman J.L."/>
            <person name="Kohchi T."/>
            <person name="Yamato K.T."/>
            <person name="Jenkins J."/>
            <person name="Shu S."/>
            <person name="Ishizaki K."/>
            <person name="Yamaoka S."/>
            <person name="Nishihama R."/>
            <person name="Nakamura Y."/>
            <person name="Berger F."/>
            <person name="Adam C."/>
            <person name="Aki S.S."/>
            <person name="Althoff F."/>
            <person name="Araki T."/>
            <person name="Arteaga-Vazquez M.A."/>
            <person name="Balasubrmanian S."/>
            <person name="Barry K."/>
            <person name="Bauer D."/>
            <person name="Boehm C.R."/>
            <person name="Briginshaw L."/>
            <person name="Caballero-Perez J."/>
            <person name="Catarino B."/>
            <person name="Chen F."/>
            <person name="Chiyoda S."/>
            <person name="Chovatia M."/>
            <person name="Davies K.M."/>
            <person name="Delmans M."/>
            <person name="Demura T."/>
            <person name="Dierschke T."/>
            <person name="Dolan L."/>
            <person name="Dorantes-Acosta A.E."/>
            <person name="Eklund D.M."/>
            <person name="Florent S.N."/>
            <person name="Flores-Sandoval E."/>
            <person name="Fujiyama A."/>
            <person name="Fukuzawa H."/>
            <person name="Galik B."/>
            <person name="Grimanelli D."/>
            <person name="Grimwood J."/>
            <person name="Grossniklaus U."/>
            <person name="Hamada T."/>
            <person name="Haseloff J."/>
            <person name="Hetherington A.J."/>
            <person name="Higo A."/>
            <person name="Hirakawa Y."/>
            <person name="Hundley H.N."/>
            <person name="Ikeda Y."/>
            <person name="Inoue K."/>
            <person name="Inoue S.I."/>
            <person name="Ishida S."/>
            <person name="Jia Q."/>
            <person name="Kakita M."/>
            <person name="Kanazawa T."/>
            <person name="Kawai Y."/>
            <person name="Kawashima T."/>
            <person name="Kennedy M."/>
            <person name="Kinose K."/>
            <person name="Kinoshita T."/>
            <person name="Kohara Y."/>
            <person name="Koide E."/>
            <person name="Komatsu K."/>
            <person name="Kopischke S."/>
            <person name="Kubo M."/>
            <person name="Kyozuka J."/>
            <person name="Lagercrantz U."/>
            <person name="Lin S.S."/>
            <person name="Lindquist E."/>
            <person name="Lipzen A.M."/>
            <person name="Lu C.W."/>
            <person name="De Luna E."/>
            <person name="Martienssen R.A."/>
            <person name="Minamino N."/>
            <person name="Mizutani M."/>
            <person name="Mizutani M."/>
            <person name="Mochizuki N."/>
            <person name="Monte I."/>
            <person name="Mosher R."/>
            <person name="Nagasaki H."/>
            <person name="Nakagami H."/>
            <person name="Naramoto S."/>
            <person name="Nishitani K."/>
            <person name="Ohtani M."/>
            <person name="Okamoto T."/>
            <person name="Okumura M."/>
            <person name="Phillips J."/>
            <person name="Pollak B."/>
            <person name="Reinders A."/>
            <person name="Rovekamp M."/>
            <person name="Sano R."/>
            <person name="Sawa S."/>
            <person name="Schmid M.W."/>
            <person name="Shirakawa M."/>
            <person name="Solano R."/>
            <person name="Spunde A."/>
            <person name="Suetsugu N."/>
            <person name="Sugano S."/>
            <person name="Sugiyama A."/>
            <person name="Sun R."/>
            <person name="Suzuki Y."/>
            <person name="Takenaka M."/>
            <person name="Takezawa D."/>
            <person name="Tomogane H."/>
            <person name="Tsuzuki M."/>
            <person name="Ueda T."/>
            <person name="Umeda M."/>
            <person name="Ward J.M."/>
            <person name="Watanabe Y."/>
            <person name="Yazaki K."/>
            <person name="Yokoyama R."/>
            <person name="Yoshitake Y."/>
            <person name="Yotsui I."/>
            <person name="Zachgo S."/>
            <person name="Schmutz J."/>
        </authorList>
    </citation>
    <scope>NUCLEOTIDE SEQUENCE [LARGE SCALE GENOMIC DNA]</scope>
    <source>
        <strain evidence="2">Tak-1</strain>
    </source>
</reference>
<name>A0A2R6X7Z4_MARPO</name>
<evidence type="ECO:0000313" key="1">
    <source>
        <dbReference type="EMBL" id="PTQ42218.1"/>
    </source>
</evidence>
<dbReference type="EMBL" id="KZ772703">
    <property type="protein sequence ID" value="PTQ42218.1"/>
    <property type="molecule type" value="Genomic_DNA"/>
</dbReference>
<dbReference type="Proteomes" id="UP000244005">
    <property type="component" value="Unassembled WGS sequence"/>
</dbReference>
<sequence>MDIHSVHECLQSAPSLKRCALDHDVLHRQEETLLALRSTAISLETRRRRREGGINGLRLLKSELVRNVRWVNLGVGQIMDF</sequence>
<dbReference type="AlphaFoldDB" id="A0A2R6X7Z4"/>
<protein>
    <submittedName>
        <fullName evidence="1">Uncharacterized protein</fullName>
    </submittedName>
</protein>
<accession>A0A2R6X7Z4</accession>
<proteinExistence type="predicted"/>
<organism evidence="1 2">
    <name type="scientific">Marchantia polymorpha</name>
    <name type="common">Common liverwort</name>
    <name type="synonym">Marchantia aquatica</name>
    <dbReference type="NCBI Taxonomy" id="3197"/>
    <lineage>
        <taxon>Eukaryota</taxon>
        <taxon>Viridiplantae</taxon>
        <taxon>Streptophyta</taxon>
        <taxon>Embryophyta</taxon>
        <taxon>Marchantiophyta</taxon>
        <taxon>Marchantiopsida</taxon>
        <taxon>Marchantiidae</taxon>
        <taxon>Marchantiales</taxon>
        <taxon>Marchantiaceae</taxon>
        <taxon>Marchantia</taxon>
    </lineage>
</organism>
<gene>
    <name evidence="1" type="ORF">MARPO_0031s0180</name>
</gene>
<keyword evidence="2" id="KW-1185">Reference proteome</keyword>